<dbReference type="Proteomes" id="UP000831537">
    <property type="component" value="Chromosome"/>
</dbReference>
<proteinExistence type="predicted"/>
<keyword evidence="1" id="KW-0732">Signal</keyword>
<accession>A0ABY4GHD5</accession>
<evidence type="ECO:0000313" key="2">
    <source>
        <dbReference type="EMBL" id="UOQ83598.1"/>
    </source>
</evidence>
<feature type="signal peptide" evidence="1">
    <location>
        <begin position="1"/>
        <end position="26"/>
    </location>
</feature>
<evidence type="ECO:0000313" key="3">
    <source>
        <dbReference type="Proteomes" id="UP000831537"/>
    </source>
</evidence>
<dbReference type="EMBL" id="CP095071">
    <property type="protein sequence ID" value="UOQ83598.1"/>
    <property type="molecule type" value="Genomic_DNA"/>
</dbReference>
<gene>
    <name evidence="2" type="ORF">MUN87_12615</name>
</gene>
<dbReference type="RefSeq" id="WP_244740608.1">
    <property type="nucleotide sequence ID" value="NZ_CP095071.1"/>
</dbReference>
<sequence length="175" mass="18370">MKRSKIISSIGIAFVSLTLFSTGVSADTNENEKLTEEHQINWETEWNSKGDLDSSIEFGSVSGSGGQVSSRSWGSLSTGKTNTSSDYVNNTVTSTGTSKGKVLTTVTSATTSVKDVNTGVSVNGDKSTAIAKFTAESTATIPAISLNSYWGLTIHTATDSGILYEARTADSLTHL</sequence>
<keyword evidence="3" id="KW-1185">Reference proteome</keyword>
<feature type="chain" id="PRO_5045306591" evidence="1">
    <location>
        <begin position="27"/>
        <end position="175"/>
    </location>
</feature>
<protein>
    <submittedName>
        <fullName evidence="2">Uncharacterized protein</fullName>
    </submittedName>
</protein>
<evidence type="ECO:0000256" key="1">
    <source>
        <dbReference type="SAM" id="SignalP"/>
    </source>
</evidence>
<organism evidence="2 3">
    <name type="scientific">Gracilibacillus salinarum</name>
    <dbReference type="NCBI Taxonomy" id="2932255"/>
    <lineage>
        <taxon>Bacteria</taxon>
        <taxon>Bacillati</taxon>
        <taxon>Bacillota</taxon>
        <taxon>Bacilli</taxon>
        <taxon>Bacillales</taxon>
        <taxon>Bacillaceae</taxon>
        <taxon>Gracilibacillus</taxon>
    </lineage>
</organism>
<reference evidence="2 3" key="1">
    <citation type="submission" date="2022-04" db="EMBL/GenBank/DDBJ databases">
        <title>Gracilibacillus sp. isolated from saltern.</title>
        <authorList>
            <person name="Won M."/>
            <person name="Lee C.-M."/>
            <person name="Woen H.-Y."/>
            <person name="Kwon S.-W."/>
        </authorList>
    </citation>
    <scope>NUCLEOTIDE SEQUENCE [LARGE SCALE GENOMIC DNA]</scope>
    <source>
        <strain evidence="2 3">SSPM10-3</strain>
    </source>
</reference>
<name>A0ABY4GHD5_9BACI</name>